<dbReference type="PROSITE" id="PS00141">
    <property type="entry name" value="ASP_PROTEASE"/>
    <property type="match status" value="1"/>
</dbReference>
<evidence type="ECO:0000256" key="4">
    <source>
        <dbReference type="ARBA" id="ARBA00022801"/>
    </source>
</evidence>
<dbReference type="InterPro" id="IPR021109">
    <property type="entry name" value="Peptidase_aspartic_dom_sf"/>
</dbReference>
<dbReference type="CDD" id="cd05471">
    <property type="entry name" value="pepsin_like"/>
    <property type="match status" value="1"/>
</dbReference>
<dbReference type="GO" id="GO:0004190">
    <property type="term" value="F:aspartic-type endopeptidase activity"/>
    <property type="evidence" value="ECO:0007669"/>
    <property type="project" value="UniProtKB-KW"/>
</dbReference>
<dbReference type="OrthoDB" id="771136at2759"/>
<evidence type="ECO:0000256" key="3">
    <source>
        <dbReference type="ARBA" id="ARBA00022750"/>
    </source>
</evidence>
<evidence type="ECO:0000313" key="10">
    <source>
        <dbReference type="Proteomes" id="UP000054144"/>
    </source>
</evidence>
<dbReference type="PANTHER" id="PTHR47966:SF6">
    <property type="entry name" value="PEPTIDASE A1 DOMAIN-CONTAINING PROTEIN"/>
    <property type="match status" value="1"/>
</dbReference>
<dbReference type="PRINTS" id="PR00792">
    <property type="entry name" value="PEPSIN"/>
</dbReference>
<dbReference type="Pfam" id="PF00026">
    <property type="entry name" value="Asp"/>
    <property type="match status" value="1"/>
</dbReference>
<evidence type="ECO:0000256" key="5">
    <source>
        <dbReference type="PIRSR" id="PIRSR601461-1"/>
    </source>
</evidence>
<feature type="non-terminal residue" evidence="9">
    <location>
        <position position="456"/>
    </location>
</feature>
<dbReference type="AlphaFoldDB" id="A0A0D7ANW8"/>
<feature type="active site" evidence="5">
    <location>
        <position position="116"/>
    </location>
</feature>
<dbReference type="Gene3D" id="2.40.70.10">
    <property type="entry name" value="Acid Proteases"/>
    <property type="match status" value="2"/>
</dbReference>
<dbReference type="SUPFAM" id="SSF50630">
    <property type="entry name" value="Acid proteases"/>
    <property type="match status" value="1"/>
</dbReference>
<protein>
    <submittedName>
        <fullName evidence="9">Acid protease</fullName>
    </submittedName>
</protein>
<dbReference type="Proteomes" id="UP000054144">
    <property type="component" value="Unassembled WGS sequence"/>
</dbReference>
<organism evidence="9 10">
    <name type="scientific">Fistulina hepatica ATCC 64428</name>
    <dbReference type="NCBI Taxonomy" id="1128425"/>
    <lineage>
        <taxon>Eukaryota</taxon>
        <taxon>Fungi</taxon>
        <taxon>Dikarya</taxon>
        <taxon>Basidiomycota</taxon>
        <taxon>Agaricomycotina</taxon>
        <taxon>Agaricomycetes</taxon>
        <taxon>Agaricomycetidae</taxon>
        <taxon>Agaricales</taxon>
        <taxon>Fistulinaceae</taxon>
        <taxon>Fistulina</taxon>
    </lineage>
</organism>
<feature type="domain" description="Peptidase A1" evidence="8">
    <location>
        <begin position="98"/>
        <end position="422"/>
    </location>
</feature>
<evidence type="ECO:0000256" key="1">
    <source>
        <dbReference type="ARBA" id="ARBA00007447"/>
    </source>
</evidence>
<evidence type="ECO:0000259" key="8">
    <source>
        <dbReference type="PROSITE" id="PS51767"/>
    </source>
</evidence>
<sequence>MLSPLPPSLLFSLLCVPLVLALPSVDVHTQSRDGNVRGFKMPLRRRLHPARTARSVDDLGAWAKSHRDYLIGKYGGTVKTRRSYGENLLVDQDADSSYYGSIAVGTPPVSYDVIIDSGSADLWLASSSCSSGCSSVGPTFNPSDSSTFSNKSTAFSITYGSGSAQGYLATDTVQMAGFSVSSQTFAVCDVVSDSLITSPVSGLMGFGFKTIAASGATPFWQTLAASGAWDSPLMSVQITRYLNDTSVQSLEPGGTLTMGFVNESLYRGEIEYTSYPSGVTESYWLVSLEALTVAGSSVTLPTGSDAYAAIDTGTTLVGGPSEYIKAIYELIEGAEAGTGDYEGYYLYPCKNSVTIALGFGNSSMWTISPADFEMSRVSSSMCLGAFFDLTTGDSAPSWIVGDTFLKNVYTVLRYDSPAIGFANLSELALSMNGNNDLAVPSATVGSVVADVSSTSI</sequence>
<keyword evidence="3 6" id="KW-0064">Aspartyl protease</keyword>
<dbReference type="EMBL" id="KN881629">
    <property type="protein sequence ID" value="KIY53016.1"/>
    <property type="molecule type" value="Genomic_DNA"/>
</dbReference>
<feature type="chain" id="PRO_5002316647" evidence="7">
    <location>
        <begin position="22"/>
        <end position="456"/>
    </location>
</feature>
<dbReference type="GO" id="GO:0006508">
    <property type="term" value="P:proteolysis"/>
    <property type="evidence" value="ECO:0007669"/>
    <property type="project" value="UniProtKB-KW"/>
</dbReference>
<reference evidence="9 10" key="1">
    <citation type="journal article" date="2015" name="Fungal Genet. Biol.">
        <title>Evolution of novel wood decay mechanisms in Agaricales revealed by the genome sequences of Fistulina hepatica and Cylindrobasidium torrendii.</title>
        <authorList>
            <person name="Floudas D."/>
            <person name="Held B.W."/>
            <person name="Riley R."/>
            <person name="Nagy L.G."/>
            <person name="Koehler G."/>
            <person name="Ransdell A.S."/>
            <person name="Younus H."/>
            <person name="Chow J."/>
            <person name="Chiniquy J."/>
            <person name="Lipzen A."/>
            <person name="Tritt A."/>
            <person name="Sun H."/>
            <person name="Haridas S."/>
            <person name="LaButti K."/>
            <person name="Ohm R.A."/>
            <person name="Kues U."/>
            <person name="Blanchette R.A."/>
            <person name="Grigoriev I.V."/>
            <person name="Minto R.E."/>
            <person name="Hibbett D.S."/>
        </authorList>
    </citation>
    <scope>NUCLEOTIDE SEQUENCE [LARGE SCALE GENOMIC DNA]</scope>
    <source>
        <strain evidence="9 10">ATCC 64428</strain>
    </source>
</reference>
<comment type="similarity">
    <text evidence="1 6">Belongs to the peptidase A1 family.</text>
</comment>
<keyword evidence="10" id="KW-1185">Reference proteome</keyword>
<evidence type="ECO:0000256" key="7">
    <source>
        <dbReference type="SAM" id="SignalP"/>
    </source>
</evidence>
<gene>
    <name evidence="9" type="ORF">FISHEDRAFT_6667</name>
</gene>
<keyword evidence="2 6" id="KW-0645">Protease</keyword>
<feature type="signal peptide" evidence="7">
    <location>
        <begin position="1"/>
        <end position="21"/>
    </location>
</feature>
<evidence type="ECO:0000256" key="2">
    <source>
        <dbReference type="ARBA" id="ARBA00022670"/>
    </source>
</evidence>
<dbReference type="PROSITE" id="PS51767">
    <property type="entry name" value="PEPTIDASE_A1"/>
    <property type="match status" value="1"/>
</dbReference>
<feature type="active site" evidence="5">
    <location>
        <position position="311"/>
    </location>
</feature>
<dbReference type="FunFam" id="2.40.70.10:FF:000115">
    <property type="entry name" value="Lysosomal aspartic protease"/>
    <property type="match status" value="1"/>
</dbReference>
<dbReference type="InterPro" id="IPR001969">
    <property type="entry name" value="Aspartic_peptidase_AS"/>
</dbReference>
<keyword evidence="4 6" id="KW-0378">Hydrolase</keyword>
<dbReference type="InterPro" id="IPR001461">
    <property type="entry name" value="Aspartic_peptidase_A1"/>
</dbReference>
<evidence type="ECO:0000256" key="6">
    <source>
        <dbReference type="RuleBase" id="RU000454"/>
    </source>
</evidence>
<evidence type="ECO:0000313" key="9">
    <source>
        <dbReference type="EMBL" id="KIY53016.1"/>
    </source>
</evidence>
<dbReference type="InterPro" id="IPR034164">
    <property type="entry name" value="Pepsin-like_dom"/>
</dbReference>
<dbReference type="PANTHER" id="PTHR47966">
    <property type="entry name" value="BETA-SITE APP-CLEAVING ENZYME, ISOFORM A-RELATED"/>
    <property type="match status" value="1"/>
</dbReference>
<proteinExistence type="inferred from homology"/>
<dbReference type="InterPro" id="IPR033121">
    <property type="entry name" value="PEPTIDASE_A1"/>
</dbReference>
<name>A0A0D7ANW8_9AGAR</name>
<accession>A0A0D7ANW8</accession>
<keyword evidence="7" id="KW-0732">Signal</keyword>